<evidence type="ECO:0000313" key="4">
    <source>
        <dbReference type="Proteomes" id="UP000253551"/>
    </source>
</evidence>
<sequence length="399" mass="45376">MPTQHTKSNMSEQENSTTSFKGKRTMCPKANYRHCLPVEETMQDYLMNAHFVIKHLFNGNFSAPVHEILSNSISVAKDTIPINLSEPITPPVDNPITPELRQDTVARVLDIICGTGTWTMEMACSYPDSQFYGIGYDAIYPTSIKPPNTYFSTSDMLGSTGFPFQDEHFDYIHMRFVWGYFSERDVKFVMSEISRVLKPGGYFEMRDCDPVMKNTGPIGTQLYEDLNTHIHKHHNIDSTWIQQMPSFFDLQAGLTDIHHQTIPITFEESGPISKCVNNFLSDGIKSYKPLFAESCNVSPEECDVLIQNTIEEALQRRSYFNFYICWGRKPLTVEKLVSTLPTRQSNQRLSYLANNHMPYKDIPEIFPASPCSTPSVLLETDGLSASVDDICQFSKGFIE</sequence>
<feature type="region of interest" description="Disordered" evidence="1">
    <location>
        <begin position="1"/>
        <end position="23"/>
    </location>
</feature>
<comment type="caution">
    <text evidence="3">The sequence shown here is derived from an EMBL/GenBank/DDBJ whole genome shotgun (WGS) entry which is preliminary data.</text>
</comment>
<dbReference type="Gene3D" id="3.40.50.150">
    <property type="entry name" value="Vaccinia Virus protein VP39"/>
    <property type="match status" value="1"/>
</dbReference>
<dbReference type="SUPFAM" id="SSF53335">
    <property type="entry name" value="S-adenosyl-L-methionine-dependent methyltransferases"/>
    <property type="match status" value="1"/>
</dbReference>
<evidence type="ECO:0000313" key="3">
    <source>
        <dbReference type="EMBL" id="RCH92977.1"/>
    </source>
</evidence>
<feature type="domain" description="Methyltransferase" evidence="2">
    <location>
        <begin position="108"/>
        <end position="201"/>
    </location>
</feature>
<organism evidence="3 4">
    <name type="scientific">Rhizopus stolonifer</name>
    <name type="common">Rhizopus nigricans</name>
    <dbReference type="NCBI Taxonomy" id="4846"/>
    <lineage>
        <taxon>Eukaryota</taxon>
        <taxon>Fungi</taxon>
        <taxon>Fungi incertae sedis</taxon>
        <taxon>Mucoromycota</taxon>
        <taxon>Mucoromycotina</taxon>
        <taxon>Mucoromycetes</taxon>
        <taxon>Mucorales</taxon>
        <taxon>Mucorineae</taxon>
        <taxon>Rhizopodaceae</taxon>
        <taxon>Rhizopus</taxon>
    </lineage>
</organism>
<name>A0A367JSR2_RHIST</name>
<dbReference type="InterPro" id="IPR029063">
    <property type="entry name" value="SAM-dependent_MTases_sf"/>
</dbReference>
<gene>
    <name evidence="3" type="ORF">CU098_008468</name>
</gene>
<dbReference type="STRING" id="4846.A0A367JSR2"/>
<keyword evidence="4" id="KW-1185">Reference proteome</keyword>
<evidence type="ECO:0000259" key="2">
    <source>
        <dbReference type="Pfam" id="PF13649"/>
    </source>
</evidence>
<dbReference type="CDD" id="cd02440">
    <property type="entry name" value="AdoMet_MTases"/>
    <property type="match status" value="1"/>
</dbReference>
<proteinExistence type="predicted"/>
<accession>A0A367JSR2</accession>
<feature type="compositionally biased region" description="Polar residues" evidence="1">
    <location>
        <begin position="1"/>
        <end position="20"/>
    </location>
</feature>
<dbReference type="PANTHER" id="PTHR43591">
    <property type="entry name" value="METHYLTRANSFERASE"/>
    <property type="match status" value="1"/>
</dbReference>
<dbReference type="InterPro" id="IPR041698">
    <property type="entry name" value="Methyltransf_25"/>
</dbReference>
<reference evidence="3 4" key="1">
    <citation type="journal article" date="2018" name="G3 (Bethesda)">
        <title>Phylogenetic and Phylogenomic Definition of Rhizopus Species.</title>
        <authorList>
            <person name="Gryganskyi A.P."/>
            <person name="Golan J."/>
            <person name="Dolatabadi S."/>
            <person name="Mondo S."/>
            <person name="Robb S."/>
            <person name="Idnurm A."/>
            <person name="Muszewska A."/>
            <person name="Steczkiewicz K."/>
            <person name="Masonjones S."/>
            <person name="Liao H.L."/>
            <person name="Gajdeczka M.T."/>
            <person name="Anike F."/>
            <person name="Vuek A."/>
            <person name="Anishchenko I.M."/>
            <person name="Voigt K."/>
            <person name="de Hoog G.S."/>
            <person name="Smith M.E."/>
            <person name="Heitman J."/>
            <person name="Vilgalys R."/>
            <person name="Stajich J.E."/>
        </authorList>
    </citation>
    <scope>NUCLEOTIDE SEQUENCE [LARGE SCALE GENOMIC DNA]</scope>
    <source>
        <strain evidence="3 4">LSU 92-RS-03</strain>
    </source>
</reference>
<dbReference type="EMBL" id="PJQM01002760">
    <property type="protein sequence ID" value="RCH92977.1"/>
    <property type="molecule type" value="Genomic_DNA"/>
</dbReference>
<dbReference type="Pfam" id="PF13649">
    <property type="entry name" value="Methyltransf_25"/>
    <property type="match status" value="1"/>
</dbReference>
<dbReference type="OrthoDB" id="2013972at2759"/>
<evidence type="ECO:0000256" key="1">
    <source>
        <dbReference type="SAM" id="MobiDB-lite"/>
    </source>
</evidence>
<dbReference type="AlphaFoldDB" id="A0A367JSR2"/>
<dbReference type="Proteomes" id="UP000253551">
    <property type="component" value="Unassembled WGS sequence"/>
</dbReference>
<protein>
    <recommendedName>
        <fullName evidence="2">Methyltransferase domain-containing protein</fullName>
    </recommendedName>
</protein>